<feature type="domain" description="Aspartate/glutamate/uridylate kinase" evidence="9">
    <location>
        <begin position="27"/>
        <end position="255"/>
    </location>
</feature>
<feature type="binding site" evidence="8">
    <location>
        <position position="31"/>
    </location>
    <ligand>
        <name>ATP</name>
        <dbReference type="ChEBI" id="CHEBI:30616"/>
    </ligand>
</feature>
<dbReference type="GO" id="GO:0005524">
    <property type="term" value="F:ATP binding"/>
    <property type="evidence" value="ECO:0007669"/>
    <property type="project" value="UniProtKB-KW"/>
</dbReference>
<dbReference type="Proteomes" id="UP000012040">
    <property type="component" value="Chromosome"/>
</dbReference>
<feature type="binding site" evidence="8">
    <location>
        <position position="158"/>
    </location>
    <ligand>
        <name>substrate</name>
    </ligand>
</feature>
<feature type="binding site" evidence="8">
    <location>
        <begin position="233"/>
        <end position="239"/>
    </location>
    <ligand>
        <name>ATP</name>
        <dbReference type="ChEBI" id="CHEBI:30616"/>
    </ligand>
</feature>
<keyword evidence="5 8" id="KW-0547">Nucleotide-binding</keyword>
<dbReference type="GO" id="GO:0055129">
    <property type="term" value="P:L-proline biosynthetic process"/>
    <property type="evidence" value="ECO:0007669"/>
    <property type="project" value="UniProtKB-UniRule"/>
</dbReference>
<comment type="function">
    <text evidence="8">Catalyzes the transfer of a phosphate group to glutamate to form L-glutamate 5-phosphate.</text>
</comment>
<evidence type="ECO:0000259" key="9">
    <source>
        <dbReference type="Pfam" id="PF00696"/>
    </source>
</evidence>
<keyword evidence="2 8" id="KW-0028">Amino-acid biosynthesis</keyword>
<dbReference type="PANTHER" id="PTHR43654:SF1">
    <property type="entry name" value="ISOPENTENYL PHOSPHATE KINASE"/>
    <property type="match status" value="1"/>
</dbReference>
<dbReference type="CDD" id="cd04242">
    <property type="entry name" value="AAK_G5K_ProB"/>
    <property type="match status" value="1"/>
</dbReference>
<dbReference type="FunFam" id="3.40.1160.10:FF:000006">
    <property type="entry name" value="Glutamate 5-kinase"/>
    <property type="match status" value="1"/>
</dbReference>
<dbReference type="PATRIC" id="fig|1184267.3.peg.1608"/>
<keyword evidence="1 8" id="KW-0963">Cytoplasm</keyword>
<feature type="binding site" evidence="8">
    <location>
        <position position="170"/>
    </location>
    <ligand>
        <name>substrate</name>
    </ligand>
</feature>
<dbReference type="PROSITE" id="PS00902">
    <property type="entry name" value="GLUTAMATE_5_KINASE"/>
    <property type="match status" value="1"/>
</dbReference>
<dbReference type="Pfam" id="PF00696">
    <property type="entry name" value="AA_kinase"/>
    <property type="match status" value="1"/>
</dbReference>
<dbReference type="GO" id="GO:0005829">
    <property type="term" value="C:cytosol"/>
    <property type="evidence" value="ECO:0007669"/>
    <property type="project" value="TreeGrafter"/>
</dbReference>
<proteinExistence type="inferred from homology"/>
<dbReference type="InterPro" id="IPR041739">
    <property type="entry name" value="G5K_ProB"/>
</dbReference>
<evidence type="ECO:0000256" key="8">
    <source>
        <dbReference type="HAMAP-Rule" id="MF_00456"/>
    </source>
</evidence>
<feature type="binding site" evidence="8">
    <location>
        <begin position="190"/>
        <end position="191"/>
    </location>
    <ligand>
        <name>ATP</name>
        <dbReference type="ChEBI" id="CHEBI:30616"/>
    </ligand>
</feature>
<keyword evidence="7 8" id="KW-0067">ATP-binding</keyword>
<keyword evidence="3 8" id="KW-0641">Proline biosynthesis</keyword>
<keyword evidence="11" id="KW-1185">Reference proteome</keyword>
<dbReference type="RefSeq" id="WP_015470295.1">
    <property type="nucleotide sequence ID" value="NC_020813.1"/>
</dbReference>
<dbReference type="InterPro" id="IPR001048">
    <property type="entry name" value="Asp/Glu/Uridylate_kinase"/>
</dbReference>
<dbReference type="InterPro" id="IPR036393">
    <property type="entry name" value="AceGlu_kinase-like_sf"/>
</dbReference>
<dbReference type="InterPro" id="IPR005715">
    <property type="entry name" value="Glu_5kinase/COase_Synthase"/>
</dbReference>
<dbReference type="NCBIfam" id="TIGR01027">
    <property type="entry name" value="proB"/>
    <property type="match status" value="1"/>
</dbReference>
<dbReference type="KEGG" id="bex:A11Q_1589"/>
<dbReference type="AlphaFoldDB" id="M4VBE3"/>
<sequence>MASWSFLLHFLFCKIILIMAKKSKRIRWVVKAGSNMVCNGGPLLIKSWAQQVAQLRRDYNIEVIWVSSGAIASAKSRIATNKIPKKNLKLNEKQALSAIGQPLVMDLYNMALQAESLRGAQVLLTSDDLNHRGRRQNLKNTLQTLLKWDIIPVLNENDTVATEEIQFGDNDSLSARVAIHMNADRLVILTDVDGLFDSDPTKNPQARLVPSLERVATKDLTQPGLKGKSQHGTGGMYSKLLASRLATQKGIESFLVKGDLPSVLLQLAKGVSVGTHIKAKKSK</sequence>
<organism evidence="10 11">
    <name type="scientific">Pseudobdellovibrio exovorus JSS</name>
    <dbReference type="NCBI Taxonomy" id="1184267"/>
    <lineage>
        <taxon>Bacteria</taxon>
        <taxon>Pseudomonadati</taxon>
        <taxon>Bdellovibrionota</taxon>
        <taxon>Bdellovibrionia</taxon>
        <taxon>Bdellovibrionales</taxon>
        <taxon>Pseudobdellovibrionaceae</taxon>
        <taxon>Pseudobdellovibrio</taxon>
    </lineage>
</organism>
<evidence type="ECO:0000256" key="4">
    <source>
        <dbReference type="ARBA" id="ARBA00022679"/>
    </source>
</evidence>
<dbReference type="STRING" id="1184267.A11Q_1589"/>
<feature type="binding site" evidence="8">
    <location>
        <position position="68"/>
    </location>
    <ligand>
        <name>substrate</name>
    </ligand>
</feature>
<dbReference type="EMBL" id="CP003537">
    <property type="protein sequence ID" value="AGH95805.1"/>
    <property type="molecule type" value="Genomic_DNA"/>
</dbReference>
<dbReference type="UniPathway" id="UPA00098">
    <property type="reaction ID" value="UER00359"/>
</dbReference>
<dbReference type="Gene3D" id="3.40.1160.10">
    <property type="entry name" value="Acetylglutamate kinase-like"/>
    <property type="match status" value="1"/>
</dbReference>
<dbReference type="PANTHER" id="PTHR43654">
    <property type="entry name" value="GLUTAMATE 5-KINASE"/>
    <property type="match status" value="1"/>
</dbReference>
<evidence type="ECO:0000313" key="10">
    <source>
        <dbReference type="EMBL" id="AGH95805.1"/>
    </source>
</evidence>
<accession>M4VBE3</accession>
<reference evidence="10 11" key="1">
    <citation type="journal article" date="2013" name="ISME J.">
        <title>By their genes ye shall know them: genomic signatures of predatory bacteria.</title>
        <authorList>
            <person name="Pasternak Z."/>
            <person name="Pietrokovski S."/>
            <person name="Rotem O."/>
            <person name="Gophna U."/>
            <person name="Lurie-Weinberger M.N."/>
            <person name="Jurkevitch E."/>
        </authorList>
    </citation>
    <scope>NUCLEOTIDE SEQUENCE [LARGE SCALE GENOMIC DNA]</scope>
    <source>
        <strain evidence="10 11">JSS</strain>
    </source>
</reference>
<dbReference type="InterPro" id="IPR001057">
    <property type="entry name" value="Glu/AcGlu_kinase"/>
</dbReference>
<keyword evidence="6 8" id="KW-0418">Kinase</keyword>
<evidence type="ECO:0000256" key="6">
    <source>
        <dbReference type="ARBA" id="ARBA00022777"/>
    </source>
</evidence>
<evidence type="ECO:0000256" key="7">
    <source>
        <dbReference type="ARBA" id="ARBA00022840"/>
    </source>
</evidence>
<dbReference type="EC" id="2.7.2.11" evidence="8"/>
<dbReference type="InterPro" id="IPR019797">
    <property type="entry name" value="Glutamate_5-kinase_CS"/>
</dbReference>
<gene>
    <name evidence="8" type="primary">proB</name>
    <name evidence="10" type="ORF">A11Q_1589</name>
</gene>
<comment type="pathway">
    <text evidence="8">Amino-acid biosynthesis; L-proline biosynthesis; L-glutamate 5-semialdehyde from L-glutamate: step 1/2.</text>
</comment>
<dbReference type="SUPFAM" id="SSF53633">
    <property type="entry name" value="Carbamate kinase-like"/>
    <property type="match status" value="1"/>
</dbReference>
<evidence type="ECO:0000256" key="1">
    <source>
        <dbReference type="ARBA" id="ARBA00022490"/>
    </source>
</evidence>
<dbReference type="HAMAP" id="MF_00456">
    <property type="entry name" value="ProB"/>
    <property type="match status" value="1"/>
</dbReference>
<evidence type="ECO:0000256" key="2">
    <source>
        <dbReference type="ARBA" id="ARBA00022605"/>
    </source>
</evidence>
<comment type="subcellular location">
    <subcellularLocation>
        <location evidence="8">Cytoplasm</location>
    </subcellularLocation>
</comment>
<dbReference type="HOGENOM" id="CLU_025400_0_2_7"/>
<dbReference type="eggNOG" id="COG0263">
    <property type="taxonomic scope" value="Bacteria"/>
</dbReference>
<dbReference type="GO" id="GO:0004349">
    <property type="term" value="F:glutamate 5-kinase activity"/>
    <property type="evidence" value="ECO:0007669"/>
    <property type="project" value="UniProtKB-UniRule"/>
</dbReference>
<keyword evidence="4 8" id="KW-0808">Transferase</keyword>
<comment type="similarity">
    <text evidence="8">Belongs to the glutamate 5-kinase family.</text>
</comment>
<comment type="catalytic activity">
    <reaction evidence="8">
        <text>L-glutamate + ATP = L-glutamyl 5-phosphate + ADP</text>
        <dbReference type="Rhea" id="RHEA:14877"/>
        <dbReference type="ChEBI" id="CHEBI:29985"/>
        <dbReference type="ChEBI" id="CHEBI:30616"/>
        <dbReference type="ChEBI" id="CHEBI:58274"/>
        <dbReference type="ChEBI" id="CHEBI:456216"/>
        <dbReference type="EC" id="2.7.2.11"/>
    </reaction>
</comment>
<evidence type="ECO:0000256" key="5">
    <source>
        <dbReference type="ARBA" id="ARBA00022741"/>
    </source>
</evidence>
<name>M4VBE3_9BACT</name>
<dbReference type="PRINTS" id="PR00474">
    <property type="entry name" value="GLU5KINASE"/>
</dbReference>
<evidence type="ECO:0000256" key="3">
    <source>
        <dbReference type="ARBA" id="ARBA00022650"/>
    </source>
</evidence>
<evidence type="ECO:0000313" key="11">
    <source>
        <dbReference type="Proteomes" id="UP000012040"/>
    </source>
</evidence>
<dbReference type="PIRSF" id="PIRSF000729">
    <property type="entry name" value="GK"/>
    <property type="match status" value="1"/>
</dbReference>
<protein>
    <recommendedName>
        <fullName evidence="8">Glutamate 5-kinase</fullName>
        <ecNumber evidence="8">2.7.2.11</ecNumber>
    </recommendedName>
    <alternativeName>
        <fullName evidence="8">Gamma-glutamyl kinase</fullName>
        <shortName evidence="8">GK</shortName>
    </alternativeName>
</protein>
<dbReference type="InterPro" id="IPR011529">
    <property type="entry name" value="Glu_5kinase"/>
</dbReference>